<evidence type="ECO:0000256" key="3">
    <source>
        <dbReference type="ARBA" id="ARBA00022980"/>
    </source>
</evidence>
<dbReference type="InterPro" id="IPR000509">
    <property type="entry name" value="Ribosomal_eL36"/>
</dbReference>
<keyword evidence="7" id="KW-1185">Reference proteome</keyword>
<dbReference type="GO" id="GO:0003735">
    <property type="term" value="F:structural constituent of ribosome"/>
    <property type="evidence" value="ECO:0007669"/>
    <property type="project" value="InterPro"/>
</dbReference>
<evidence type="ECO:0000256" key="4">
    <source>
        <dbReference type="ARBA" id="ARBA00023274"/>
    </source>
</evidence>
<dbReference type="GO" id="GO:0005840">
    <property type="term" value="C:ribosome"/>
    <property type="evidence" value="ECO:0007669"/>
    <property type="project" value="UniProtKB-KW"/>
</dbReference>
<evidence type="ECO:0000256" key="2">
    <source>
        <dbReference type="ARBA" id="ARBA00011133"/>
    </source>
</evidence>
<dbReference type="Proteomes" id="UP000230750">
    <property type="component" value="Unassembled WGS sequence"/>
</dbReference>
<organism evidence="6 7">
    <name type="scientific">Stichopus japonicus</name>
    <name type="common">Sea cucumber</name>
    <dbReference type="NCBI Taxonomy" id="307972"/>
    <lineage>
        <taxon>Eukaryota</taxon>
        <taxon>Metazoa</taxon>
        <taxon>Echinodermata</taxon>
        <taxon>Eleutherozoa</taxon>
        <taxon>Echinozoa</taxon>
        <taxon>Holothuroidea</taxon>
        <taxon>Aspidochirotacea</taxon>
        <taxon>Aspidochirotida</taxon>
        <taxon>Stichopodidae</taxon>
        <taxon>Apostichopus</taxon>
    </lineage>
</organism>
<keyword evidence="3 5" id="KW-0689">Ribosomal protein</keyword>
<dbReference type="GO" id="GO:0006412">
    <property type="term" value="P:translation"/>
    <property type="evidence" value="ECO:0007669"/>
    <property type="project" value="InterPro"/>
</dbReference>
<dbReference type="OrthoDB" id="9616667at2759"/>
<reference evidence="6 7" key="1">
    <citation type="journal article" date="2017" name="PLoS Biol.">
        <title>The sea cucumber genome provides insights into morphological evolution and visceral regeneration.</title>
        <authorList>
            <person name="Zhang X."/>
            <person name="Sun L."/>
            <person name="Yuan J."/>
            <person name="Sun Y."/>
            <person name="Gao Y."/>
            <person name="Zhang L."/>
            <person name="Li S."/>
            <person name="Dai H."/>
            <person name="Hamel J.F."/>
            <person name="Liu C."/>
            <person name="Yu Y."/>
            <person name="Liu S."/>
            <person name="Lin W."/>
            <person name="Guo K."/>
            <person name="Jin S."/>
            <person name="Xu P."/>
            <person name="Storey K.B."/>
            <person name="Huan P."/>
            <person name="Zhang T."/>
            <person name="Zhou Y."/>
            <person name="Zhang J."/>
            <person name="Lin C."/>
            <person name="Li X."/>
            <person name="Xing L."/>
            <person name="Huo D."/>
            <person name="Sun M."/>
            <person name="Wang L."/>
            <person name="Mercier A."/>
            <person name="Li F."/>
            <person name="Yang H."/>
            <person name="Xiang J."/>
        </authorList>
    </citation>
    <scope>NUCLEOTIDE SEQUENCE [LARGE SCALE GENOMIC DNA]</scope>
    <source>
        <strain evidence="6">Shaxun</strain>
        <tissue evidence="6">Muscle</tissue>
    </source>
</reference>
<evidence type="ECO:0000256" key="5">
    <source>
        <dbReference type="RuleBase" id="RU000665"/>
    </source>
</evidence>
<dbReference type="Pfam" id="PF01158">
    <property type="entry name" value="Ribosomal_L36e"/>
    <property type="match status" value="1"/>
</dbReference>
<gene>
    <name evidence="6" type="ORF">BSL78_17410</name>
</gene>
<comment type="caution">
    <text evidence="6">The sequence shown here is derived from an EMBL/GenBank/DDBJ whole genome shotgun (WGS) entry which is preliminary data.</text>
</comment>
<dbReference type="InterPro" id="IPR038097">
    <property type="entry name" value="Ribosomal_eL36_sf"/>
</dbReference>
<comment type="subunit">
    <text evidence="2">Component of the large ribosomal subunit.</text>
</comment>
<sequence>MAIKHEMCVGLEKGHRVTKIETKKGRQGINKRNKFVRDLVREVVGFSPYERRCMELLKISKDKKALRFCKKRLGTLTRGKKKREEMVGVLAAQRKAAQAQAQAAAAAAK</sequence>
<keyword evidence="4 5" id="KW-0687">Ribonucleoprotein</keyword>
<evidence type="ECO:0000313" key="6">
    <source>
        <dbReference type="EMBL" id="PIK45730.1"/>
    </source>
</evidence>
<comment type="similarity">
    <text evidence="1 5">Belongs to the eukaryotic ribosomal protein eL36 family.</text>
</comment>
<evidence type="ECO:0000313" key="7">
    <source>
        <dbReference type="Proteomes" id="UP000230750"/>
    </source>
</evidence>
<accession>A0A2G8KCL5</accession>
<evidence type="ECO:0000256" key="1">
    <source>
        <dbReference type="ARBA" id="ARBA00006509"/>
    </source>
</evidence>
<name>A0A2G8KCL5_STIJA</name>
<protein>
    <recommendedName>
        <fullName evidence="5">60S ribosomal protein L36</fullName>
    </recommendedName>
</protein>
<dbReference type="EMBL" id="MRZV01000690">
    <property type="protein sequence ID" value="PIK45730.1"/>
    <property type="molecule type" value="Genomic_DNA"/>
</dbReference>
<dbReference type="FunFam" id="1.10.10.1760:FF:000001">
    <property type="entry name" value="60S ribosomal protein L36"/>
    <property type="match status" value="1"/>
</dbReference>
<dbReference type="Gene3D" id="1.10.10.1760">
    <property type="entry name" value="60S ribosomal protein L36"/>
    <property type="match status" value="1"/>
</dbReference>
<proteinExistence type="inferred from homology"/>
<dbReference type="GO" id="GO:1990904">
    <property type="term" value="C:ribonucleoprotein complex"/>
    <property type="evidence" value="ECO:0007669"/>
    <property type="project" value="UniProtKB-KW"/>
</dbReference>
<dbReference type="STRING" id="307972.A0A2G8KCL5"/>
<dbReference type="AlphaFoldDB" id="A0A2G8KCL5"/>
<dbReference type="PROSITE" id="PS01190">
    <property type="entry name" value="RIBOSOMAL_L36E"/>
    <property type="match status" value="1"/>
</dbReference>
<dbReference type="PANTHER" id="PTHR10114">
    <property type="entry name" value="60S RIBOSOMAL PROTEIN L36"/>
    <property type="match status" value="1"/>
</dbReference>